<dbReference type="SFLD" id="SFLDS00019">
    <property type="entry name" value="Glutathione_Transferase_(cytos"/>
    <property type="match status" value="1"/>
</dbReference>
<comment type="caution">
    <text evidence="4">The sequence shown here is derived from an EMBL/GenBank/DDBJ whole genome shotgun (WGS) entry which is preliminary data.</text>
</comment>
<dbReference type="InterPro" id="IPR004046">
    <property type="entry name" value="GST_C"/>
</dbReference>
<dbReference type="Gene3D" id="1.20.1050.10">
    <property type="match status" value="1"/>
</dbReference>
<dbReference type="SUPFAM" id="SSF47616">
    <property type="entry name" value="GST C-terminal domain-like"/>
    <property type="match status" value="1"/>
</dbReference>
<dbReference type="CDD" id="cd03177">
    <property type="entry name" value="GST_C_Delta_Epsilon"/>
    <property type="match status" value="1"/>
</dbReference>
<organism evidence="4 5">
    <name type="scientific">Diploptera punctata</name>
    <name type="common">Pacific beetle cockroach</name>
    <dbReference type="NCBI Taxonomy" id="6984"/>
    <lineage>
        <taxon>Eukaryota</taxon>
        <taxon>Metazoa</taxon>
        <taxon>Ecdysozoa</taxon>
        <taxon>Arthropoda</taxon>
        <taxon>Hexapoda</taxon>
        <taxon>Insecta</taxon>
        <taxon>Pterygota</taxon>
        <taxon>Neoptera</taxon>
        <taxon>Polyneoptera</taxon>
        <taxon>Dictyoptera</taxon>
        <taxon>Blattodea</taxon>
        <taxon>Blaberoidea</taxon>
        <taxon>Blaberidae</taxon>
        <taxon>Diplopterinae</taxon>
        <taxon>Diploptera</taxon>
    </lineage>
</organism>
<dbReference type="Proteomes" id="UP001233999">
    <property type="component" value="Unassembled WGS sequence"/>
</dbReference>
<dbReference type="PANTHER" id="PTHR43969">
    <property type="entry name" value="GLUTATHIONE S TRANSFERASE D10, ISOFORM A-RELATED"/>
    <property type="match status" value="1"/>
</dbReference>
<dbReference type="InterPro" id="IPR036249">
    <property type="entry name" value="Thioredoxin-like_sf"/>
</dbReference>
<evidence type="ECO:0000313" key="5">
    <source>
        <dbReference type="Proteomes" id="UP001233999"/>
    </source>
</evidence>
<comment type="subunit">
    <text evidence="1">Homodimer.</text>
</comment>
<dbReference type="Pfam" id="PF00043">
    <property type="entry name" value="GST_C"/>
    <property type="match status" value="1"/>
</dbReference>
<name>A0AAD8A563_DIPPU</name>
<dbReference type="PROSITE" id="PS50405">
    <property type="entry name" value="GST_CTER"/>
    <property type="match status" value="1"/>
</dbReference>
<gene>
    <name evidence="4" type="ORF">L9F63_001119</name>
</gene>
<dbReference type="InterPro" id="IPR004045">
    <property type="entry name" value="Glutathione_S-Trfase_N"/>
</dbReference>
<evidence type="ECO:0000259" key="3">
    <source>
        <dbReference type="PROSITE" id="PS50405"/>
    </source>
</evidence>
<dbReference type="PANTHER" id="PTHR43969:SF9">
    <property type="entry name" value="GLUTATHIONE S TRANSFERASE D10, ISOFORM A-RELATED"/>
    <property type="match status" value="1"/>
</dbReference>
<proteinExistence type="predicted"/>
<dbReference type="AlphaFoldDB" id="A0AAD8A563"/>
<dbReference type="EMBL" id="JASPKZ010003839">
    <property type="protein sequence ID" value="KAJ9592350.1"/>
    <property type="molecule type" value="Genomic_DNA"/>
</dbReference>
<accession>A0AAD8A563</accession>
<keyword evidence="5" id="KW-1185">Reference proteome</keyword>
<reference evidence="4" key="1">
    <citation type="journal article" date="2023" name="IScience">
        <title>Live-bearing cockroach genome reveals convergent evolutionary mechanisms linked to viviparity in insects and beyond.</title>
        <authorList>
            <person name="Fouks B."/>
            <person name="Harrison M.C."/>
            <person name="Mikhailova A.A."/>
            <person name="Marchal E."/>
            <person name="English S."/>
            <person name="Carruthers M."/>
            <person name="Jennings E.C."/>
            <person name="Chiamaka E.L."/>
            <person name="Frigard R.A."/>
            <person name="Pippel M."/>
            <person name="Attardo G.M."/>
            <person name="Benoit J.B."/>
            <person name="Bornberg-Bauer E."/>
            <person name="Tobe S.S."/>
        </authorList>
    </citation>
    <scope>NUCLEOTIDE SEQUENCE</scope>
    <source>
        <strain evidence="4">Stay&amp;Tobe</strain>
    </source>
</reference>
<dbReference type="SUPFAM" id="SSF52833">
    <property type="entry name" value="Thioredoxin-like"/>
    <property type="match status" value="1"/>
</dbReference>
<evidence type="ECO:0000256" key="1">
    <source>
        <dbReference type="ARBA" id="ARBA00011738"/>
    </source>
</evidence>
<sequence>MTIDLYYVNLSAPCRSVMLTAKALGLELNLLEVNLFTNEQNKLDMIKINPQHCIPTLNDNGFVLSESRAICCYLVEQYGKDDSLYPKEPKKRALVNQKLNFDMGTLYQRFIDYYCTVMWMGEEPNPARFARFEEGFEIFNKMLEGKTWAAGDHLTIADIDLITTVSSAEAFGFDLKKYPNVLKWFENCKKTISGYNELNHAGCMAYKTYWDKAYSKYK</sequence>
<dbReference type="GO" id="GO:0004364">
    <property type="term" value="F:glutathione transferase activity"/>
    <property type="evidence" value="ECO:0007669"/>
    <property type="project" value="TreeGrafter"/>
</dbReference>
<dbReference type="InterPro" id="IPR010987">
    <property type="entry name" value="Glutathione-S-Trfase_C-like"/>
</dbReference>
<dbReference type="GO" id="GO:0006749">
    <property type="term" value="P:glutathione metabolic process"/>
    <property type="evidence" value="ECO:0007669"/>
    <property type="project" value="TreeGrafter"/>
</dbReference>
<dbReference type="SFLD" id="SFLDG00358">
    <property type="entry name" value="Main_(cytGST)"/>
    <property type="match status" value="1"/>
</dbReference>
<evidence type="ECO:0000259" key="2">
    <source>
        <dbReference type="PROSITE" id="PS50404"/>
    </source>
</evidence>
<dbReference type="InterPro" id="IPR036282">
    <property type="entry name" value="Glutathione-S-Trfase_C_sf"/>
</dbReference>
<dbReference type="Pfam" id="PF13417">
    <property type="entry name" value="GST_N_3"/>
    <property type="match status" value="1"/>
</dbReference>
<dbReference type="Gene3D" id="3.40.30.10">
    <property type="entry name" value="Glutaredoxin"/>
    <property type="match status" value="1"/>
</dbReference>
<feature type="domain" description="GST C-terminal" evidence="3">
    <location>
        <begin position="88"/>
        <end position="210"/>
    </location>
</feature>
<dbReference type="InterPro" id="IPR040079">
    <property type="entry name" value="Glutathione_S-Trfase"/>
</dbReference>
<reference evidence="4" key="2">
    <citation type="submission" date="2023-05" db="EMBL/GenBank/DDBJ databases">
        <authorList>
            <person name="Fouks B."/>
        </authorList>
    </citation>
    <scope>NUCLEOTIDE SEQUENCE</scope>
    <source>
        <strain evidence="4">Stay&amp;Tobe</strain>
        <tissue evidence="4">Testes</tissue>
    </source>
</reference>
<dbReference type="PROSITE" id="PS50404">
    <property type="entry name" value="GST_NTER"/>
    <property type="match status" value="1"/>
</dbReference>
<dbReference type="FunFam" id="3.40.30.10:FF:000034">
    <property type="entry name" value="glutathione S-transferase 1"/>
    <property type="match status" value="1"/>
</dbReference>
<protein>
    <submittedName>
        <fullName evidence="4">Uncharacterized protein</fullName>
    </submittedName>
</protein>
<dbReference type="FunFam" id="1.20.1050.10:FF:000007">
    <property type="entry name" value="Glutathione S-transferase 1-1"/>
    <property type="match status" value="1"/>
</dbReference>
<feature type="domain" description="GST N-terminal" evidence="2">
    <location>
        <begin position="1"/>
        <end position="82"/>
    </location>
</feature>
<dbReference type="SFLD" id="SFLDG01153">
    <property type="entry name" value="Main.4:_Theta-like"/>
    <property type="match status" value="1"/>
</dbReference>
<evidence type="ECO:0000313" key="4">
    <source>
        <dbReference type="EMBL" id="KAJ9592350.1"/>
    </source>
</evidence>